<dbReference type="GO" id="GO:0003677">
    <property type="term" value="F:DNA binding"/>
    <property type="evidence" value="ECO:0007669"/>
    <property type="project" value="InterPro"/>
</dbReference>
<proteinExistence type="predicted"/>
<sequence>MSIFRGFSKRSSCSTYFNTSDSALNRKSMPSFYLSLTGLRIGELLALKVSDFDEEEKTISVKKSLCRWVCKNYVLGPPKNKSSVRAVTIGEIVIKAIKGQLAWRENKINNGELQHDADFIFWSLKFPGYPACYSRYQKRFEKILKDCGLPDNLTSHSLRHTHVSLLAEAKEELAVIQERLGHKNDEITKTIYLHITEQQRKLVPDRFEQVMNS</sequence>
<dbReference type="GO" id="GO:0006310">
    <property type="term" value="P:DNA recombination"/>
    <property type="evidence" value="ECO:0007669"/>
    <property type="project" value="UniProtKB-KW"/>
</dbReference>
<dbReference type="InterPro" id="IPR002104">
    <property type="entry name" value="Integrase_catalytic"/>
</dbReference>
<dbReference type="GO" id="GO:0015074">
    <property type="term" value="P:DNA integration"/>
    <property type="evidence" value="ECO:0007669"/>
    <property type="project" value="InterPro"/>
</dbReference>
<keyword evidence="1" id="KW-0233">DNA recombination</keyword>
<dbReference type="PANTHER" id="PTHR30349:SF64">
    <property type="entry name" value="PROPHAGE INTEGRASE INTD-RELATED"/>
    <property type="match status" value="1"/>
</dbReference>
<evidence type="ECO:0000313" key="4">
    <source>
        <dbReference type="Proteomes" id="UP000003094"/>
    </source>
</evidence>
<feature type="domain" description="Tyr recombinase" evidence="2">
    <location>
        <begin position="2"/>
        <end position="205"/>
    </location>
</feature>
<dbReference type="AlphaFoldDB" id="A0A2R9SNJ9"/>
<dbReference type="InterPro" id="IPR013762">
    <property type="entry name" value="Integrase-like_cat_sf"/>
</dbReference>
<dbReference type="EMBL" id="ADHJ01000045">
    <property type="protein sequence ID" value="EFU38911.1"/>
    <property type="molecule type" value="Genomic_DNA"/>
</dbReference>
<dbReference type="Proteomes" id="UP000003094">
    <property type="component" value="Unassembled WGS sequence"/>
</dbReference>
<evidence type="ECO:0000259" key="2">
    <source>
        <dbReference type="PROSITE" id="PS51898"/>
    </source>
</evidence>
<dbReference type="KEGG" id="pvo:PVOR_28104"/>
<dbReference type="CDD" id="cd01189">
    <property type="entry name" value="INT_ICEBs1_C_like"/>
    <property type="match status" value="1"/>
</dbReference>
<organism evidence="3 4">
    <name type="scientific">Paenibacillus vortex V453</name>
    <dbReference type="NCBI Taxonomy" id="715225"/>
    <lineage>
        <taxon>Bacteria</taxon>
        <taxon>Bacillati</taxon>
        <taxon>Bacillota</taxon>
        <taxon>Bacilli</taxon>
        <taxon>Bacillales</taxon>
        <taxon>Paenibacillaceae</taxon>
        <taxon>Paenibacillus</taxon>
    </lineage>
</organism>
<dbReference type="Pfam" id="PF00589">
    <property type="entry name" value="Phage_integrase"/>
    <property type="match status" value="1"/>
</dbReference>
<reference evidence="3 4" key="1">
    <citation type="journal article" date="2010" name="BMC Genomics">
        <title>Genome sequence of the pattern forming Paenibacillus vortex bacterium reveals potential for thriving in complex environments.</title>
        <authorList>
            <person name="Sirota-Madi A."/>
            <person name="Olender T."/>
            <person name="Helman Y."/>
            <person name="Ingham C."/>
            <person name="Brainis I."/>
            <person name="Roth D."/>
            <person name="Hagi E."/>
            <person name="Brodsky L."/>
            <person name="Leshkowitz D."/>
            <person name="Galatenko V."/>
            <person name="Nikolaev V."/>
            <person name="Mugasimangalam R.C."/>
            <person name="Bransburg-Zabary S."/>
            <person name="Gutnick D.L."/>
            <person name="Lancet D."/>
            <person name="Ben-Jacob E."/>
        </authorList>
    </citation>
    <scope>NUCLEOTIDE SEQUENCE [LARGE SCALE GENOMIC DNA]</scope>
    <source>
        <strain evidence="3 4">V453</strain>
    </source>
</reference>
<evidence type="ECO:0000313" key="3">
    <source>
        <dbReference type="EMBL" id="EFU38911.1"/>
    </source>
</evidence>
<accession>A0A2R9SNJ9</accession>
<dbReference type="InterPro" id="IPR011010">
    <property type="entry name" value="DNA_brk_join_enz"/>
</dbReference>
<name>A0A2R9SNJ9_9BACL</name>
<comment type="caution">
    <text evidence="3">The sequence shown here is derived from an EMBL/GenBank/DDBJ whole genome shotgun (WGS) entry which is preliminary data.</text>
</comment>
<gene>
    <name evidence="3" type="ORF">PVOR_28104</name>
</gene>
<dbReference type="SUPFAM" id="SSF56349">
    <property type="entry name" value="DNA breaking-rejoining enzymes"/>
    <property type="match status" value="1"/>
</dbReference>
<protein>
    <recommendedName>
        <fullName evidence="2">Tyr recombinase domain-containing protein</fullName>
    </recommendedName>
</protein>
<keyword evidence="4" id="KW-1185">Reference proteome</keyword>
<dbReference type="PROSITE" id="PS51898">
    <property type="entry name" value="TYR_RECOMBINASE"/>
    <property type="match status" value="1"/>
</dbReference>
<evidence type="ECO:0000256" key="1">
    <source>
        <dbReference type="ARBA" id="ARBA00023172"/>
    </source>
</evidence>
<dbReference type="InterPro" id="IPR050090">
    <property type="entry name" value="Tyrosine_recombinase_XerCD"/>
</dbReference>
<dbReference type="PANTHER" id="PTHR30349">
    <property type="entry name" value="PHAGE INTEGRASE-RELATED"/>
    <property type="match status" value="1"/>
</dbReference>
<dbReference type="Gene3D" id="1.10.443.10">
    <property type="entry name" value="Intergrase catalytic core"/>
    <property type="match status" value="1"/>
</dbReference>